<dbReference type="RefSeq" id="WP_283203015.1">
    <property type="nucleotide sequence ID" value="NZ_JASGCB010000005.1"/>
</dbReference>
<dbReference type="InterPro" id="IPR025063">
    <property type="entry name" value="DUF4004"/>
</dbReference>
<dbReference type="EMBL" id="JASGCB010000005">
    <property type="protein sequence ID" value="MDI9259458.1"/>
    <property type="molecule type" value="Genomic_DNA"/>
</dbReference>
<proteinExistence type="predicted"/>
<dbReference type="Proteomes" id="UP001529245">
    <property type="component" value="Unassembled WGS sequence"/>
</dbReference>
<organism evidence="1 2">
    <name type="scientific">Alicyclobacillus sendaiensis PA2</name>
    <dbReference type="NCBI Taxonomy" id="3029425"/>
    <lineage>
        <taxon>Bacteria</taxon>
        <taxon>Bacillati</taxon>
        <taxon>Bacillota</taxon>
        <taxon>Bacilli</taxon>
        <taxon>Bacillales</taxon>
        <taxon>Alicyclobacillaceae</taxon>
        <taxon>Alicyclobacillus</taxon>
    </lineage>
</organism>
<evidence type="ECO:0000313" key="2">
    <source>
        <dbReference type="Proteomes" id="UP001529245"/>
    </source>
</evidence>
<dbReference type="Pfam" id="PF13171">
    <property type="entry name" value="DUF4004"/>
    <property type="match status" value="1"/>
</dbReference>
<sequence length="210" mass="23974">MEDELISKKELLDITGISYGQLYRWKRKKLIPEEWFIRKSTFTGQETFFPRDKILSRIEQIKQWKEDVPLDELAKRLSPDGIDVERTGADLVRLGIASPPALRLYEEAHPRARVLAFREIVCAHLVHEAIASGQVSLDEARQLIPMFEHSVTMFRDMQVRLDLVRKLGVGIWLARAPNAEVVIDPQANVAFSADVASAVEQLKLKLMGRT</sequence>
<evidence type="ECO:0000313" key="1">
    <source>
        <dbReference type="EMBL" id="MDI9259458.1"/>
    </source>
</evidence>
<comment type="caution">
    <text evidence="1">The sequence shown here is derived from an EMBL/GenBank/DDBJ whole genome shotgun (WGS) entry which is preliminary data.</text>
</comment>
<accession>A0ABT6XWN1</accession>
<protein>
    <submittedName>
        <fullName evidence="1">YhbD family protein</fullName>
    </submittedName>
</protein>
<name>A0ABT6XWN1_ALISE</name>
<gene>
    <name evidence="1" type="ORF">QID03_04590</name>
</gene>
<reference evidence="1 2" key="1">
    <citation type="submission" date="2023-04" db="EMBL/GenBank/DDBJ databases">
        <title>A. sendaiensis sub sp. chiapanensis a novel subspecie with specific adaptation in bacterial cell wall isolated from an active volcano.</title>
        <authorList>
            <person name="Alvarez Gutierrez P.E."/>
            <person name="Ortiz Cortes L.Y."/>
        </authorList>
    </citation>
    <scope>NUCLEOTIDE SEQUENCE [LARGE SCALE GENOMIC DNA]</scope>
    <source>
        <strain evidence="1 2">PA2</strain>
    </source>
</reference>
<keyword evidence="2" id="KW-1185">Reference proteome</keyword>